<feature type="compositionally biased region" description="Basic and acidic residues" evidence="7">
    <location>
        <begin position="88"/>
        <end position="101"/>
    </location>
</feature>
<keyword evidence="4" id="KW-0175">Coiled coil</keyword>
<evidence type="ECO:0000313" key="9">
    <source>
        <dbReference type="Proteomes" id="UP000813463"/>
    </source>
</evidence>
<feature type="compositionally biased region" description="Polar residues" evidence="7">
    <location>
        <begin position="7"/>
        <end position="19"/>
    </location>
</feature>
<gene>
    <name evidence="10" type="primary">LOC110803268</name>
</gene>
<dbReference type="InterPro" id="IPR046955">
    <property type="entry name" value="PHR1-like"/>
</dbReference>
<comment type="similarity">
    <text evidence="2">Belongs to the MYB-CC family.</text>
</comment>
<reference evidence="9" key="1">
    <citation type="journal article" date="2021" name="Nat. Commun.">
        <title>Genomic analyses provide insights into spinach domestication and the genetic basis of agronomic traits.</title>
        <authorList>
            <person name="Cai X."/>
            <person name="Sun X."/>
            <person name="Xu C."/>
            <person name="Sun H."/>
            <person name="Wang X."/>
            <person name="Ge C."/>
            <person name="Zhang Z."/>
            <person name="Wang Q."/>
            <person name="Fei Z."/>
            <person name="Jiao C."/>
            <person name="Wang Q."/>
        </authorList>
    </citation>
    <scope>NUCLEOTIDE SEQUENCE [LARGE SCALE GENOMIC DNA]</scope>
    <source>
        <strain evidence="9">cv. Varoflay</strain>
    </source>
</reference>
<dbReference type="InterPro" id="IPR001005">
    <property type="entry name" value="SANT/Myb"/>
</dbReference>
<dbReference type="Proteomes" id="UP000813463">
    <property type="component" value="Chromosome 1"/>
</dbReference>
<dbReference type="InterPro" id="IPR006447">
    <property type="entry name" value="Myb_dom_plants"/>
</dbReference>
<proteinExistence type="inferred from homology"/>
<protein>
    <submittedName>
        <fullName evidence="10">Myb family transcription factor IPN2-like isoform X1</fullName>
    </submittedName>
</protein>
<dbReference type="RefSeq" id="XP_056693696.1">
    <property type="nucleotide sequence ID" value="XM_056837718.1"/>
</dbReference>
<evidence type="ECO:0000256" key="4">
    <source>
        <dbReference type="ARBA" id="ARBA00023054"/>
    </source>
</evidence>
<keyword evidence="6" id="KW-0539">Nucleus</keyword>
<evidence type="ECO:0000256" key="2">
    <source>
        <dbReference type="ARBA" id="ARBA00006783"/>
    </source>
</evidence>
<reference evidence="10" key="2">
    <citation type="submission" date="2025-08" db="UniProtKB">
        <authorList>
            <consortium name="RefSeq"/>
        </authorList>
    </citation>
    <scope>IDENTIFICATION</scope>
    <source>
        <tissue evidence="10">Leaf</tissue>
    </source>
</reference>
<dbReference type="InterPro" id="IPR009057">
    <property type="entry name" value="Homeodomain-like_sf"/>
</dbReference>
<organism evidence="9 10">
    <name type="scientific">Spinacia oleracea</name>
    <name type="common">Spinach</name>
    <dbReference type="NCBI Taxonomy" id="3562"/>
    <lineage>
        <taxon>Eukaryota</taxon>
        <taxon>Viridiplantae</taxon>
        <taxon>Streptophyta</taxon>
        <taxon>Embryophyta</taxon>
        <taxon>Tracheophyta</taxon>
        <taxon>Spermatophyta</taxon>
        <taxon>Magnoliopsida</taxon>
        <taxon>eudicotyledons</taxon>
        <taxon>Gunneridae</taxon>
        <taxon>Pentapetalae</taxon>
        <taxon>Caryophyllales</taxon>
        <taxon>Chenopodiaceae</taxon>
        <taxon>Chenopodioideae</taxon>
        <taxon>Anserineae</taxon>
        <taxon>Spinacia</taxon>
    </lineage>
</organism>
<dbReference type="Pfam" id="PF14379">
    <property type="entry name" value="Myb_CC_LHEQLE"/>
    <property type="match status" value="1"/>
</dbReference>
<feature type="compositionally biased region" description="Low complexity" evidence="7">
    <location>
        <begin position="236"/>
        <end position="246"/>
    </location>
</feature>
<evidence type="ECO:0000256" key="7">
    <source>
        <dbReference type="SAM" id="MobiDB-lite"/>
    </source>
</evidence>
<evidence type="ECO:0000313" key="10">
    <source>
        <dbReference type="RefSeq" id="XP_056693696.1"/>
    </source>
</evidence>
<dbReference type="Gene3D" id="1.10.10.60">
    <property type="entry name" value="Homeodomain-like"/>
    <property type="match status" value="1"/>
</dbReference>
<evidence type="ECO:0000256" key="6">
    <source>
        <dbReference type="ARBA" id="ARBA00023242"/>
    </source>
</evidence>
<feature type="domain" description="HTH myb-type" evidence="8">
    <location>
        <begin position="25"/>
        <end position="85"/>
    </location>
</feature>
<evidence type="ECO:0000256" key="5">
    <source>
        <dbReference type="ARBA" id="ARBA00023163"/>
    </source>
</evidence>
<dbReference type="GeneID" id="110803268"/>
<keyword evidence="9" id="KW-1185">Reference proteome</keyword>
<evidence type="ECO:0000259" key="8">
    <source>
        <dbReference type="PROSITE" id="PS51294"/>
    </source>
</evidence>
<dbReference type="InterPro" id="IPR017930">
    <property type="entry name" value="Myb_dom"/>
</dbReference>
<name>A0ABM3RDK9_SPIOL</name>
<dbReference type="NCBIfam" id="TIGR01557">
    <property type="entry name" value="myb_SHAQKYF"/>
    <property type="match status" value="1"/>
</dbReference>
<accession>A0ABM3RDK9</accession>
<dbReference type="InterPro" id="IPR025756">
    <property type="entry name" value="Myb_CC_LHEQLE"/>
</dbReference>
<evidence type="ECO:0000256" key="1">
    <source>
        <dbReference type="ARBA" id="ARBA00004123"/>
    </source>
</evidence>
<dbReference type="PANTHER" id="PTHR31499">
    <property type="entry name" value="MYB FAMILY TRANSCRIPTION FACTOR PHL11"/>
    <property type="match status" value="1"/>
</dbReference>
<dbReference type="SUPFAM" id="SSF46689">
    <property type="entry name" value="Homeodomain-like"/>
    <property type="match status" value="1"/>
</dbReference>
<dbReference type="PANTHER" id="PTHR31499:SF43">
    <property type="entry name" value="MYB FAMILY TRANSCRIPTION FACTOR APL"/>
    <property type="match status" value="1"/>
</dbReference>
<evidence type="ECO:0000256" key="3">
    <source>
        <dbReference type="ARBA" id="ARBA00023015"/>
    </source>
</evidence>
<feature type="region of interest" description="Disordered" evidence="7">
    <location>
        <begin position="221"/>
        <end position="246"/>
    </location>
</feature>
<feature type="region of interest" description="Disordered" evidence="7">
    <location>
        <begin position="1"/>
        <end position="21"/>
    </location>
</feature>
<dbReference type="PROSITE" id="PS51294">
    <property type="entry name" value="HTH_MYB"/>
    <property type="match status" value="1"/>
</dbReference>
<sequence>MFHSQNERSSSSMCTQNDSGLILTTDPKPRLRWTLELHDRFVDAVAQLGGPDKATPKTIMRVMGVKGLTLYHLKSHLQKFRLGKHPHNKDFNDHSIKDGKRGVSSALDGQRNTPSSFMCRNNMNDNSSHISDAIQMQMEVQRRLQEQLEVQRHLQLRIEAQGKYMQNIIEKACQTLAGETNLATNNNFSNINCIEESQSQIVYGGDQPLIQHCMDTTNRASSNYENAGQLGKKRPNPYNNNGINNNNGKSPMIWFEDLRLQEQLGPSAN</sequence>
<dbReference type="Pfam" id="PF00249">
    <property type="entry name" value="Myb_DNA-binding"/>
    <property type="match status" value="1"/>
</dbReference>
<keyword evidence="3" id="KW-0805">Transcription regulation</keyword>
<comment type="subcellular location">
    <subcellularLocation>
        <location evidence="1">Nucleus</location>
    </subcellularLocation>
</comment>
<feature type="region of interest" description="Disordered" evidence="7">
    <location>
        <begin position="83"/>
        <end position="113"/>
    </location>
</feature>
<keyword evidence="5" id="KW-0804">Transcription</keyword>